<accession>A0A9W9IQL2</accession>
<dbReference type="AlphaFoldDB" id="A0A9W9IQL2"/>
<reference evidence="1" key="2">
    <citation type="journal article" date="2023" name="IMA Fungus">
        <title>Comparative genomic study of the Penicillium genus elucidates a diverse pangenome and 15 lateral gene transfer events.</title>
        <authorList>
            <person name="Petersen C."/>
            <person name="Sorensen T."/>
            <person name="Nielsen M.R."/>
            <person name="Sondergaard T.E."/>
            <person name="Sorensen J.L."/>
            <person name="Fitzpatrick D.A."/>
            <person name="Frisvad J.C."/>
            <person name="Nielsen K.L."/>
        </authorList>
    </citation>
    <scope>NUCLEOTIDE SEQUENCE</scope>
    <source>
        <strain evidence="1">IBT 20477</strain>
    </source>
</reference>
<dbReference type="OrthoDB" id="10540842at2759"/>
<gene>
    <name evidence="1" type="ORF">N7449_012309</name>
</gene>
<organism evidence="1 2">
    <name type="scientific">Penicillium cf. viridicatum</name>
    <dbReference type="NCBI Taxonomy" id="2972119"/>
    <lineage>
        <taxon>Eukaryota</taxon>
        <taxon>Fungi</taxon>
        <taxon>Dikarya</taxon>
        <taxon>Ascomycota</taxon>
        <taxon>Pezizomycotina</taxon>
        <taxon>Eurotiomycetes</taxon>
        <taxon>Eurotiomycetidae</taxon>
        <taxon>Eurotiales</taxon>
        <taxon>Aspergillaceae</taxon>
        <taxon>Penicillium</taxon>
    </lineage>
</organism>
<dbReference type="Proteomes" id="UP001150942">
    <property type="component" value="Unassembled WGS sequence"/>
</dbReference>
<dbReference type="EMBL" id="JAPQKQ010000009">
    <property type="protein sequence ID" value="KAJ5182162.1"/>
    <property type="molecule type" value="Genomic_DNA"/>
</dbReference>
<proteinExistence type="predicted"/>
<protein>
    <submittedName>
        <fullName evidence="1">Uncharacterized protein</fullName>
    </submittedName>
</protein>
<comment type="caution">
    <text evidence="1">The sequence shown here is derived from an EMBL/GenBank/DDBJ whole genome shotgun (WGS) entry which is preliminary data.</text>
</comment>
<keyword evidence="2" id="KW-1185">Reference proteome</keyword>
<sequence length="93" mass="10468">MPSSFTSSFASGLHFQVAFKTIVRKASKRWQTHFKLQSVVQGVFSTLFRLTSLQLLLFGCRASGKLRELSRALELFCPAKSGGVHRLRHLTTQ</sequence>
<reference evidence="1" key="1">
    <citation type="submission" date="2022-11" db="EMBL/GenBank/DDBJ databases">
        <authorList>
            <person name="Petersen C."/>
        </authorList>
    </citation>
    <scope>NUCLEOTIDE SEQUENCE</scope>
    <source>
        <strain evidence="1">IBT 20477</strain>
    </source>
</reference>
<evidence type="ECO:0000313" key="2">
    <source>
        <dbReference type="Proteomes" id="UP001150942"/>
    </source>
</evidence>
<evidence type="ECO:0000313" key="1">
    <source>
        <dbReference type="EMBL" id="KAJ5182162.1"/>
    </source>
</evidence>
<name>A0A9W9IQL2_9EURO</name>